<dbReference type="RefSeq" id="WP_197454874.1">
    <property type="nucleotide sequence ID" value="NZ_CP151726.1"/>
</dbReference>
<dbReference type="InterPro" id="IPR050595">
    <property type="entry name" value="Bact_response_regulator"/>
</dbReference>
<dbReference type="Pfam" id="PF13581">
    <property type="entry name" value="HATPase_c_2"/>
    <property type="match status" value="1"/>
</dbReference>
<evidence type="ECO:0000259" key="3">
    <source>
        <dbReference type="PROSITE" id="PS50110"/>
    </source>
</evidence>
<dbReference type="SUPFAM" id="SSF55874">
    <property type="entry name" value="ATPase domain of HSP90 chaperone/DNA topoisomerase II/histidine kinase"/>
    <property type="match status" value="1"/>
</dbReference>
<evidence type="ECO:0000313" key="4">
    <source>
        <dbReference type="EMBL" id="TWT98352.1"/>
    </source>
</evidence>
<evidence type="ECO:0000313" key="5">
    <source>
        <dbReference type="Proteomes" id="UP000320176"/>
    </source>
</evidence>
<dbReference type="InterPro" id="IPR003594">
    <property type="entry name" value="HATPase_dom"/>
</dbReference>
<keyword evidence="5" id="KW-1185">Reference proteome</keyword>
<organism evidence="4 5">
    <name type="scientific">Stieleria varia</name>
    <dbReference type="NCBI Taxonomy" id="2528005"/>
    <lineage>
        <taxon>Bacteria</taxon>
        <taxon>Pseudomonadati</taxon>
        <taxon>Planctomycetota</taxon>
        <taxon>Planctomycetia</taxon>
        <taxon>Pirellulales</taxon>
        <taxon>Pirellulaceae</taxon>
        <taxon>Stieleria</taxon>
    </lineage>
</organism>
<evidence type="ECO:0000256" key="1">
    <source>
        <dbReference type="ARBA" id="ARBA00022553"/>
    </source>
</evidence>
<gene>
    <name evidence="4" type="primary">cheY_2</name>
    <name evidence="4" type="ORF">Pla52n_48640</name>
</gene>
<dbReference type="AlphaFoldDB" id="A0A5C6AE79"/>
<comment type="caution">
    <text evidence="4">The sequence shown here is derived from an EMBL/GenBank/DDBJ whole genome shotgun (WGS) entry which is preliminary data.</text>
</comment>
<feature type="modified residue" description="4-aspartylphosphate" evidence="2">
    <location>
        <position position="54"/>
    </location>
</feature>
<dbReference type="Pfam" id="PF00072">
    <property type="entry name" value="Response_reg"/>
    <property type="match status" value="1"/>
</dbReference>
<accession>A0A5C6AE79</accession>
<feature type="domain" description="Response regulatory" evidence="3">
    <location>
        <begin position="4"/>
        <end position="119"/>
    </location>
</feature>
<dbReference type="Gene3D" id="3.30.565.10">
    <property type="entry name" value="Histidine kinase-like ATPase, C-terminal domain"/>
    <property type="match status" value="1"/>
</dbReference>
<dbReference type="SMART" id="SM00448">
    <property type="entry name" value="REC"/>
    <property type="match status" value="1"/>
</dbReference>
<dbReference type="Proteomes" id="UP000320176">
    <property type="component" value="Unassembled WGS sequence"/>
</dbReference>
<dbReference type="InterPro" id="IPR001789">
    <property type="entry name" value="Sig_transdc_resp-reg_receiver"/>
</dbReference>
<sequence>MNPTILIVDDLAVEREIVARLIRSNSRFDVEFARDGNDAMNVLRDSRIDVIVTDLIMPGMDGMELTLAANDAYPSIPILLMTAYDTGHIAKEALTKGAASFVPKTQLNERLVGIVKRLVNRGIIDRCRNFAGKCLSEGYSCYELSNDLSMIEPVVNAIHRTMTSMEIANPSSRIRTCTAVEEAILNAIVHGNLEIGQSNFITVRDQGKITLHRTVDRRGRMLKFRDRKVIVKASFCREAAEISIQDSGDGFDVNAIVEANSSDHFHDGRSHGLALMHSLVGRVRFNDVANEVTLSTATVDF</sequence>
<dbReference type="PROSITE" id="PS50110">
    <property type="entry name" value="RESPONSE_REGULATORY"/>
    <property type="match status" value="1"/>
</dbReference>
<reference evidence="4 5" key="1">
    <citation type="submission" date="2019-02" db="EMBL/GenBank/DDBJ databases">
        <title>Deep-cultivation of Planctomycetes and their phenomic and genomic characterization uncovers novel biology.</title>
        <authorList>
            <person name="Wiegand S."/>
            <person name="Jogler M."/>
            <person name="Boedeker C."/>
            <person name="Pinto D."/>
            <person name="Vollmers J."/>
            <person name="Rivas-Marin E."/>
            <person name="Kohn T."/>
            <person name="Peeters S.H."/>
            <person name="Heuer A."/>
            <person name="Rast P."/>
            <person name="Oberbeckmann S."/>
            <person name="Bunk B."/>
            <person name="Jeske O."/>
            <person name="Meyerdierks A."/>
            <person name="Storesund J.E."/>
            <person name="Kallscheuer N."/>
            <person name="Luecker S."/>
            <person name="Lage O.M."/>
            <person name="Pohl T."/>
            <person name="Merkel B.J."/>
            <person name="Hornburger P."/>
            <person name="Mueller R.-W."/>
            <person name="Bruemmer F."/>
            <person name="Labrenz M."/>
            <person name="Spormann A.M."/>
            <person name="Op Den Camp H."/>
            <person name="Overmann J."/>
            <person name="Amann R."/>
            <person name="Jetten M.S.M."/>
            <person name="Mascher T."/>
            <person name="Medema M.H."/>
            <person name="Devos D.P."/>
            <person name="Kaster A.-K."/>
            <person name="Ovreas L."/>
            <person name="Rohde M."/>
            <person name="Galperin M.Y."/>
            <person name="Jogler C."/>
        </authorList>
    </citation>
    <scope>NUCLEOTIDE SEQUENCE [LARGE SCALE GENOMIC DNA]</scope>
    <source>
        <strain evidence="4 5">Pla52n</strain>
    </source>
</reference>
<keyword evidence="1 2" id="KW-0597">Phosphoprotein</keyword>
<dbReference type="Gene3D" id="3.40.50.2300">
    <property type="match status" value="1"/>
</dbReference>
<name>A0A5C6AE79_9BACT</name>
<dbReference type="SUPFAM" id="SSF52172">
    <property type="entry name" value="CheY-like"/>
    <property type="match status" value="1"/>
</dbReference>
<dbReference type="CDD" id="cd00156">
    <property type="entry name" value="REC"/>
    <property type="match status" value="1"/>
</dbReference>
<dbReference type="GO" id="GO:0000160">
    <property type="term" value="P:phosphorelay signal transduction system"/>
    <property type="evidence" value="ECO:0007669"/>
    <property type="project" value="InterPro"/>
</dbReference>
<protein>
    <submittedName>
        <fullName evidence="4">Chemotaxis protein CheY</fullName>
    </submittedName>
</protein>
<dbReference type="InterPro" id="IPR011006">
    <property type="entry name" value="CheY-like_superfamily"/>
</dbReference>
<dbReference type="PANTHER" id="PTHR44591">
    <property type="entry name" value="STRESS RESPONSE REGULATOR PROTEIN 1"/>
    <property type="match status" value="1"/>
</dbReference>
<dbReference type="InterPro" id="IPR036890">
    <property type="entry name" value="HATPase_C_sf"/>
</dbReference>
<dbReference type="EMBL" id="SJPN01000006">
    <property type="protein sequence ID" value="TWT98352.1"/>
    <property type="molecule type" value="Genomic_DNA"/>
</dbReference>
<dbReference type="CDD" id="cd16936">
    <property type="entry name" value="HATPase_RsbW-like"/>
    <property type="match status" value="1"/>
</dbReference>
<proteinExistence type="predicted"/>
<evidence type="ECO:0000256" key="2">
    <source>
        <dbReference type="PROSITE-ProRule" id="PRU00169"/>
    </source>
</evidence>
<dbReference type="PANTHER" id="PTHR44591:SF3">
    <property type="entry name" value="RESPONSE REGULATORY DOMAIN-CONTAINING PROTEIN"/>
    <property type="match status" value="1"/>
</dbReference>